<name>A0A1D8GAY6_9ACTN</name>
<reference evidence="2 3" key="1">
    <citation type="submission" date="2016-09" db="EMBL/GenBank/DDBJ databases">
        <title>Streptomyces rubrolavendulae MJM4426 Genome sequencing and assembly.</title>
        <authorList>
            <person name="Kim J.-G."/>
        </authorList>
    </citation>
    <scope>NUCLEOTIDE SEQUENCE [LARGE SCALE GENOMIC DNA]</scope>
    <source>
        <strain evidence="2 3">MJM4426</strain>
    </source>
</reference>
<dbReference type="SUPFAM" id="SSF54427">
    <property type="entry name" value="NTF2-like"/>
    <property type="match status" value="1"/>
</dbReference>
<dbReference type="GeneID" id="91406988"/>
<evidence type="ECO:0000313" key="3">
    <source>
        <dbReference type="Proteomes" id="UP000095349"/>
    </source>
</evidence>
<dbReference type="OrthoDB" id="4772778at2"/>
<proteinExistence type="predicted"/>
<dbReference type="PATRIC" id="fig|285473.5.peg.5805"/>
<dbReference type="EMBL" id="CP017316">
    <property type="protein sequence ID" value="AOT62606.1"/>
    <property type="molecule type" value="Genomic_DNA"/>
</dbReference>
<dbReference type="InterPro" id="IPR037401">
    <property type="entry name" value="SnoaL-like"/>
</dbReference>
<dbReference type="Gene3D" id="3.10.450.50">
    <property type="match status" value="1"/>
</dbReference>
<dbReference type="AlphaFoldDB" id="A0A1D8GAY6"/>
<dbReference type="STRING" id="285473.A4G23_05505"/>
<dbReference type="KEGG" id="srn:A4G23_05505"/>
<gene>
    <name evidence="2" type="ORF">A4G23_05505</name>
</gene>
<dbReference type="RefSeq" id="WP_031127924.1">
    <property type="nucleotide sequence ID" value="NZ_CP017316.1"/>
</dbReference>
<evidence type="ECO:0000313" key="2">
    <source>
        <dbReference type="EMBL" id="AOT62606.1"/>
    </source>
</evidence>
<evidence type="ECO:0000259" key="1">
    <source>
        <dbReference type="Pfam" id="PF12680"/>
    </source>
</evidence>
<protein>
    <submittedName>
        <fullName evidence="2">SnoaL-like domain protein</fullName>
    </submittedName>
</protein>
<feature type="domain" description="SnoaL-like" evidence="1">
    <location>
        <begin position="6"/>
        <end position="105"/>
    </location>
</feature>
<dbReference type="Proteomes" id="UP000095349">
    <property type="component" value="Chromosome"/>
</dbReference>
<keyword evidence="3" id="KW-1185">Reference proteome</keyword>
<dbReference type="InterPro" id="IPR032710">
    <property type="entry name" value="NTF2-like_dom_sf"/>
</dbReference>
<accession>A0A1D8GAY6</accession>
<organism evidence="2 3">
    <name type="scientific">Streptomyces rubrolavendulae</name>
    <dbReference type="NCBI Taxonomy" id="285473"/>
    <lineage>
        <taxon>Bacteria</taxon>
        <taxon>Bacillati</taxon>
        <taxon>Actinomycetota</taxon>
        <taxon>Actinomycetes</taxon>
        <taxon>Kitasatosporales</taxon>
        <taxon>Streptomycetaceae</taxon>
        <taxon>Streptomyces</taxon>
    </lineage>
</organism>
<dbReference type="Pfam" id="PF12680">
    <property type="entry name" value="SnoaL_2"/>
    <property type="match status" value="1"/>
</dbReference>
<sequence length="115" mass="12626">MDTSPVTALLDIIDDGRWDDLPSVLAPQCVIERPGAEPLVGLARIERFYRHERPVAAGRHTVERLLADAEAAACWGTFSGTDRDGRAVAARFADTYLLEGGRISRRTTYLHGPAH</sequence>